<dbReference type="SUPFAM" id="SSF50249">
    <property type="entry name" value="Nucleic acid-binding proteins"/>
    <property type="match status" value="2"/>
</dbReference>
<reference evidence="9" key="2">
    <citation type="submission" date="2023-05" db="EMBL/GenBank/DDBJ databases">
        <authorList>
            <person name="Fouks B."/>
        </authorList>
    </citation>
    <scope>NUCLEOTIDE SEQUENCE</scope>
    <source>
        <strain evidence="9">Stay&amp;Tobe</strain>
        <tissue evidence="9">Testes</tissue>
    </source>
</reference>
<dbReference type="EMBL" id="JASPKZ010001606">
    <property type="protein sequence ID" value="KAJ9597481.1"/>
    <property type="molecule type" value="Genomic_DNA"/>
</dbReference>
<feature type="domain" description="Replication factor-A protein 1 N-terminal" evidence="8">
    <location>
        <begin position="5"/>
        <end position="108"/>
    </location>
</feature>
<name>A0AAD8AF56_DIPPU</name>
<dbReference type="Proteomes" id="UP001233999">
    <property type="component" value="Unassembled WGS sequence"/>
</dbReference>
<evidence type="ECO:0000256" key="3">
    <source>
        <dbReference type="ARBA" id="ARBA00022723"/>
    </source>
</evidence>
<evidence type="ECO:0000313" key="10">
    <source>
        <dbReference type="Proteomes" id="UP001233999"/>
    </source>
</evidence>
<evidence type="ECO:0000256" key="6">
    <source>
        <dbReference type="ARBA" id="ARBA00023125"/>
    </source>
</evidence>
<dbReference type="CDD" id="cd04474">
    <property type="entry name" value="RPA1_DBD_A"/>
    <property type="match status" value="1"/>
</dbReference>
<dbReference type="Gene3D" id="2.40.50.140">
    <property type="entry name" value="Nucleic acid-binding proteins"/>
    <property type="match status" value="2"/>
</dbReference>
<dbReference type="GO" id="GO:0003677">
    <property type="term" value="F:DNA binding"/>
    <property type="evidence" value="ECO:0007669"/>
    <property type="project" value="UniProtKB-KW"/>
</dbReference>
<evidence type="ECO:0000256" key="1">
    <source>
        <dbReference type="ARBA" id="ARBA00005690"/>
    </source>
</evidence>
<proteinExistence type="inferred from homology"/>
<evidence type="ECO:0000256" key="2">
    <source>
        <dbReference type="ARBA" id="ARBA00019850"/>
    </source>
</evidence>
<organism evidence="9 10">
    <name type="scientific">Diploptera punctata</name>
    <name type="common">Pacific beetle cockroach</name>
    <dbReference type="NCBI Taxonomy" id="6984"/>
    <lineage>
        <taxon>Eukaryota</taxon>
        <taxon>Metazoa</taxon>
        <taxon>Ecdysozoa</taxon>
        <taxon>Arthropoda</taxon>
        <taxon>Hexapoda</taxon>
        <taxon>Insecta</taxon>
        <taxon>Pterygota</taxon>
        <taxon>Neoptera</taxon>
        <taxon>Polyneoptera</taxon>
        <taxon>Dictyoptera</taxon>
        <taxon>Blattodea</taxon>
        <taxon>Blaberoidea</taxon>
        <taxon>Blaberidae</taxon>
        <taxon>Diplopterinae</taxon>
        <taxon>Diploptera</taxon>
    </lineage>
</organism>
<comment type="caution">
    <text evidence="9">The sequence shown here is derived from an EMBL/GenBank/DDBJ whole genome shotgun (WGS) entry which is preliminary data.</text>
</comment>
<dbReference type="InterPro" id="IPR004365">
    <property type="entry name" value="NA-bd_OB_tRNA"/>
</dbReference>
<dbReference type="Pfam" id="PF04057">
    <property type="entry name" value="Rep-A_N"/>
    <property type="match status" value="1"/>
</dbReference>
<dbReference type="GO" id="GO:0005634">
    <property type="term" value="C:nucleus"/>
    <property type="evidence" value="ECO:0007669"/>
    <property type="project" value="InterPro"/>
</dbReference>
<sequence length="244" mass="27083">MSFKLSEGALSTILSGGHVEDPVMQILGHKKIAGTTSSTGLDRYRLLVSDGKHLNSFAMLATQLNSRVTSGELCDFTVVQVSRYITSMVTNADRGEKRVMVILDLKVLALVTNCKDQLHLKLLDQRKSVERESIRHYTEISWPGEASPVTTANVSVLSSPGGSIVHTHPIASLSPYQNKWVIKVRVISKSAVRTWSNARGEGKLFSMDLMDETGEIRATAFKDQCDKFYDMIEVNKIYLISRCC</sequence>
<feature type="domain" description="OB" evidence="7">
    <location>
        <begin position="181"/>
        <end position="240"/>
    </location>
</feature>
<gene>
    <name evidence="9" type="ORF">L9F63_011666</name>
</gene>
<dbReference type="InterPro" id="IPR007199">
    <property type="entry name" value="Rep_factor-A_N"/>
</dbReference>
<keyword evidence="4" id="KW-0863">Zinc-finger</keyword>
<reference evidence="9" key="1">
    <citation type="journal article" date="2023" name="IScience">
        <title>Live-bearing cockroach genome reveals convergent evolutionary mechanisms linked to viviparity in insects and beyond.</title>
        <authorList>
            <person name="Fouks B."/>
            <person name="Harrison M.C."/>
            <person name="Mikhailova A.A."/>
            <person name="Marchal E."/>
            <person name="English S."/>
            <person name="Carruthers M."/>
            <person name="Jennings E.C."/>
            <person name="Chiamaka E.L."/>
            <person name="Frigard R.A."/>
            <person name="Pippel M."/>
            <person name="Attardo G.M."/>
            <person name="Benoit J.B."/>
            <person name="Bornberg-Bauer E."/>
            <person name="Tobe S.S."/>
        </authorList>
    </citation>
    <scope>NUCLEOTIDE SEQUENCE</scope>
    <source>
        <strain evidence="9">Stay&amp;Tobe</strain>
    </source>
</reference>
<evidence type="ECO:0000256" key="5">
    <source>
        <dbReference type="ARBA" id="ARBA00022833"/>
    </source>
</evidence>
<dbReference type="AlphaFoldDB" id="A0AAD8AF56"/>
<dbReference type="Pfam" id="PF01336">
    <property type="entry name" value="tRNA_anti-codon"/>
    <property type="match status" value="1"/>
</dbReference>
<evidence type="ECO:0000313" key="9">
    <source>
        <dbReference type="EMBL" id="KAJ9597481.1"/>
    </source>
</evidence>
<evidence type="ECO:0000256" key="4">
    <source>
        <dbReference type="ARBA" id="ARBA00022771"/>
    </source>
</evidence>
<protein>
    <recommendedName>
        <fullName evidence="2">Replication protein A 70 kDa DNA-binding subunit</fullName>
    </recommendedName>
</protein>
<dbReference type="FunFam" id="2.40.50.140:FF:000117">
    <property type="entry name" value="Replication protein A subunit"/>
    <property type="match status" value="1"/>
</dbReference>
<comment type="similarity">
    <text evidence="1">Belongs to the replication factor A protein 1 family.</text>
</comment>
<dbReference type="FunFam" id="2.40.50.140:FF:000041">
    <property type="entry name" value="Replication protein A subunit"/>
    <property type="match status" value="1"/>
</dbReference>
<keyword evidence="6" id="KW-0238">DNA-binding</keyword>
<evidence type="ECO:0000259" key="8">
    <source>
        <dbReference type="Pfam" id="PF04057"/>
    </source>
</evidence>
<keyword evidence="10" id="KW-1185">Reference proteome</keyword>
<dbReference type="GO" id="GO:0008270">
    <property type="term" value="F:zinc ion binding"/>
    <property type="evidence" value="ECO:0007669"/>
    <property type="project" value="UniProtKB-KW"/>
</dbReference>
<evidence type="ECO:0000259" key="7">
    <source>
        <dbReference type="Pfam" id="PF01336"/>
    </source>
</evidence>
<keyword evidence="3" id="KW-0479">Metal-binding</keyword>
<accession>A0AAD8AF56</accession>
<dbReference type="GO" id="GO:0006260">
    <property type="term" value="P:DNA replication"/>
    <property type="evidence" value="ECO:0007669"/>
    <property type="project" value="InterPro"/>
</dbReference>
<dbReference type="InterPro" id="IPR012340">
    <property type="entry name" value="NA-bd_OB-fold"/>
</dbReference>
<dbReference type="CDD" id="cd04477">
    <property type="entry name" value="RPA1N"/>
    <property type="match status" value="1"/>
</dbReference>
<keyword evidence="5" id="KW-0862">Zinc</keyword>